<dbReference type="PROSITE" id="PS50110">
    <property type="entry name" value="RESPONSE_REGULATORY"/>
    <property type="match status" value="1"/>
</dbReference>
<sequence>MQPTNPDGFEAHILIVDDHEDIASLFSWILRQAGFQTTVASSGPEALEFAQSQEFDLALIDILMPEMDGPSTLVRLREILPQVRALFITGHSGLYELETLLELGAHGLLLKPILPARLVEAVKECLLLSPA</sequence>
<dbReference type="AlphaFoldDB" id="A0A6C2YRK1"/>
<proteinExistence type="predicted"/>
<dbReference type="EMBL" id="LR586016">
    <property type="protein sequence ID" value="VIP04288.1"/>
    <property type="molecule type" value="Genomic_DNA"/>
</dbReference>
<evidence type="ECO:0000256" key="1">
    <source>
        <dbReference type="ARBA" id="ARBA00022553"/>
    </source>
</evidence>
<dbReference type="PANTHER" id="PTHR44591:SF3">
    <property type="entry name" value="RESPONSE REGULATORY DOMAIN-CONTAINING PROTEIN"/>
    <property type="match status" value="1"/>
</dbReference>
<dbReference type="InterPro" id="IPR050595">
    <property type="entry name" value="Bact_response_regulator"/>
</dbReference>
<accession>A0A6C2YRK1</accession>
<dbReference type="InterPro" id="IPR001789">
    <property type="entry name" value="Sig_transdc_resp-reg_receiver"/>
</dbReference>
<feature type="domain" description="Response regulatory" evidence="3">
    <location>
        <begin position="12"/>
        <end position="126"/>
    </location>
</feature>
<feature type="modified residue" description="4-aspartylphosphate" evidence="2">
    <location>
        <position position="61"/>
    </location>
</feature>
<dbReference type="InterPro" id="IPR011006">
    <property type="entry name" value="CheY-like_superfamily"/>
</dbReference>
<reference evidence="4" key="1">
    <citation type="submission" date="2019-04" db="EMBL/GenBank/DDBJ databases">
        <authorList>
            <consortium name="Science for Life Laboratories"/>
        </authorList>
    </citation>
    <scope>NUCLEOTIDE SEQUENCE</scope>
    <source>
        <strain evidence="4">MBLW1</strain>
    </source>
</reference>
<keyword evidence="5" id="KW-1185">Reference proteome</keyword>
<evidence type="ECO:0000259" key="3">
    <source>
        <dbReference type="PROSITE" id="PS50110"/>
    </source>
</evidence>
<protein>
    <recommendedName>
        <fullName evidence="3">Response regulatory domain-containing protein</fullName>
    </recommendedName>
</protein>
<dbReference type="SUPFAM" id="SSF52172">
    <property type="entry name" value="CheY-like"/>
    <property type="match status" value="1"/>
</dbReference>
<dbReference type="RefSeq" id="WP_162659387.1">
    <property type="nucleotide sequence ID" value="NZ_LR593887.1"/>
</dbReference>
<evidence type="ECO:0000256" key="2">
    <source>
        <dbReference type="PROSITE-ProRule" id="PRU00169"/>
    </source>
</evidence>
<gene>
    <name evidence="4" type="ORF">GMBLW1_49050</name>
</gene>
<name>A0A6C2YRK1_9BACT</name>
<dbReference type="PANTHER" id="PTHR44591">
    <property type="entry name" value="STRESS RESPONSE REGULATOR PROTEIN 1"/>
    <property type="match status" value="1"/>
</dbReference>
<dbReference type="Pfam" id="PF00072">
    <property type="entry name" value="Response_reg"/>
    <property type="match status" value="1"/>
</dbReference>
<evidence type="ECO:0000313" key="5">
    <source>
        <dbReference type="Proteomes" id="UP000464378"/>
    </source>
</evidence>
<organism evidence="4">
    <name type="scientific">Tuwongella immobilis</name>
    <dbReference type="NCBI Taxonomy" id="692036"/>
    <lineage>
        <taxon>Bacteria</taxon>
        <taxon>Pseudomonadati</taxon>
        <taxon>Planctomycetota</taxon>
        <taxon>Planctomycetia</taxon>
        <taxon>Gemmatales</taxon>
        <taxon>Gemmataceae</taxon>
        <taxon>Tuwongella</taxon>
    </lineage>
</organism>
<dbReference type="CDD" id="cd00156">
    <property type="entry name" value="REC"/>
    <property type="match status" value="1"/>
</dbReference>
<dbReference type="GO" id="GO:0000160">
    <property type="term" value="P:phosphorelay signal transduction system"/>
    <property type="evidence" value="ECO:0007669"/>
    <property type="project" value="InterPro"/>
</dbReference>
<dbReference type="Gene3D" id="3.40.50.2300">
    <property type="match status" value="1"/>
</dbReference>
<dbReference type="SMART" id="SM00448">
    <property type="entry name" value="REC"/>
    <property type="match status" value="1"/>
</dbReference>
<dbReference type="InParanoid" id="A0A6C2YRK1"/>
<dbReference type="Proteomes" id="UP000464378">
    <property type="component" value="Chromosome"/>
</dbReference>
<keyword evidence="1 2" id="KW-0597">Phosphoprotein</keyword>
<dbReference type="EMBL" id="LR593887">
    <property type="protein sequence ID" value="VTS05939.1"/>
    <property type="molecule type" value="Genomic_DNA"/>
</dbReference>
<evidence type="ECO:0000313" key="4">
    <source>
        <dbReference type="EMBL" id="VIP04288.1"/>
    </source>
</evidence>
<dbReference type="KEGG" id="tim:GMBLW1_49050"/>